<dbReference type="STRING" id="1132855.GCA_000384255_01064"/>
<dbReference type="Proteomes" id="UP000264313">
    <property type="component" value="Unassembled WGS sequence"/>
</dbReference>
<accession>A0A351RBL1</accession>
<keyword evidence="1" id="KW-0812">Transmembrane</keyword>
<dbReference type="PIRSF" id="PIRSF019883">
    <property type="entry name" value="UCP019883"/>
    <property type="match status" value="1"/>
</dbReference>
<gene>
    <name evidence="2" type="ORF">DCW48_07660</name>
</gene>
<dbReference type="AlphaFoldDB" id="A0A351RBL1"/>
<comment type="caution">
    <text evidence="2">The sequence shown here is derived from an EMBL/GenBank/DDBJ whole genome shotgun (WGS) entry which is preliminary data.</text>
</comment>
<evidence type="ECO:0000313" key="2">
    <source>
        <dbReference type="EMBL" id="HBA09432.1"/>
    </source>
</evidence>
<dbReference type="EMBL" id="DNAA01000184">
    <property type="protein sequence ID" value="HBA09432.1"/>
    <property type="molecule type" value="Genomic_DNA"/>
</dbReference>
<dbReference type="Pfam" id="PF10993">
    <property type="entry name" value="DUF2818"/>
    <property type="match status" value="1"/>
</dbReference>
<feature type="transmembrane region" description="Helical" evidence="1">
    <location>
        <begin position="37"/>
        <end position="59"/>
    </location>
</feature>
<reference evidence="2 3" key="1">
    <citation type="journal article" date="2018" name="Nat. Biotechnol.">
        <title>A standardized bacterial taxonomy based on genome phylogeny substantially revises the tree of life.</title>
        <authorList>
            <person name="Parks D.H."/>
            <person name="Chuvochina M."/>
            <person name="Waite D.W."/>
            <person name="Rinke C."/>
            <person name="Skarshewski A."/>
            <person name="Chaumeil P.A."/>
            <person name="Hugenholtz P."/>
        </authorList>
    </citation>
    <scope>NUCLEOTIDE SEQUENCE [LARGE SCALE GENOMIC DNA]</scope>
    <source>
        <strain evidence="2">UBA9958</strain>
    </source>
</reference>
<organism evidence="2 3">
    <name type="scientific">Methylotenera mobilis</name>
    <dbReference type="NCBI Taxonomy" id="359408"/>
    <lineage>
        <taxon>Bacteria</taxon>
        <taxon>Pseudomonadati</taxon>
        <taxon>Pseudomonadota</taxon>
        <taxon>Betaproteobacteria</taxon>
        <taxon>Nitrosomonadales</taxon>
        <taxon>Methylophilaceae</taxon>
        <taxon>Methylotenera</taxon>
    </lineage>
</organism>
<keyword evidence="1" id="KW-1133">Transmembrane helix</keyword>
<dbReference type="InterPro" id="IPR016768">
    <property type="entry name" value="UCP019883"/>
</dbReference>
<evidence type="ECO:0000256" key="1">
    <source>
        <dbReference type="SAM" id="Phobius"/>
    </source>
</evidence>
<evidence type="ECO:0000313" key="3">
    <source>
        <dbReference type="Proteomes" id="UP000264313"/>
    </source>
</evidence>
<keyword evidence="1" id="KW-0472">Membrane</keyword>
<sequence>MTNWVLLGIMFLAANLPWFSDKLFYMVPLKTTNKTKNLGWCLLELVILYFLVGALAVYAEHATFGQVSPQGWEFYAVTSFLFLVFAFPGFVYKVLWKKAI</sequence>
<feature type="transmembrane region" description="Helical" evidence="1">
    <location>
        <begin position="6"/>
        <end position="25"/>
    </location>
</feature>
<proteinExistence type="predicted"/>
<feature type="transmembrane region" description="Helical" evidence="1">
    <location>
        <begin position="74"/>
        <end position="95"/>
    </location>
</feature>
<name>A0A351RBL1_9PROT</name>
<protein>
    <submittedName>
        <fullName evidence="2">DUF2818 domain-containing protein</fullName>
    </submittedName>
</protein>